<evidence type="ECO:0000313" key="1">
    <source>
        <dbReference type="EMBL" id="EJG06061.1"/>
    </source>
</evidence>
<sequence>MVISLDRKTVVIISAAAVLALVGALAAVLALAGAGGLSGPAVLYEGSVNISSGTTVFTAAGSNVQYTVDNSSLYGILMAVCEKEGLSCTVSDRDWNPRLHSQVVEGVGGFCEANGTVWNCTVNGAPVLLSSAEDGVLTRCAADGDRVVFFYGPEGCGPDEASAVIRTVLHLEEGKESAPASGSLALSGLSEYAVTPEIYRAALLCHGRSYTDPDGSLWSGVPVWFFIGCVDGRESPHHPMLSSSLASTGYNVTFTGRDGADYTLNSTVLVRNNDYLIAYMEDGAPLLDGPAGPFVLVGPGMGERTVEGIVSLSLSGYDRPPAAPAIAVRRYAPDGQTVLNETTVDTVWMEANLPVLGNETVPYRIQGPTFDRDDLWNPAEDKNPAKVEDAVLGTAIRDLCDLVGGMNPGDRVLLSASDGYATELRYENIYAPRPEQGEAVLSWWSAREGYAPAYNDGPRLFYLAPDHTFGNENMRTCLAEEAWVYYWTGGVQYPSAAGTSVRGVDQVSILPAVAG</sequence>
<dbReference type="Proteomes" id="UP000005095">
    <property type="component" value="Chromosome"/>
</dbReference>
<dbReference type="HOGENOM" id="CLU_528565_0_0_2"/>
<protein>
    <recommendedName>
        <fullName evidence="3">DUF4430 domain-containing protein</fullName>
    </recommendedName>
</protein>
<gene>
    <name evidence="1" type="ORF">Metli_0083</name>
</gene>
<dbReference type="STRING" id="28892.Metli_0083"/>
<accession>J0RX08</accession>
<organism evidence="1 2">
    <name type="scientific">Methanofollis liminatans DSM 4140</name>
    <dbReference type="NCBI Taxonomy" id="28892"/>
    <lineage>
        <taxon>Archaea</taxon>
        <taxon>Methanobacteriati</taxon>
        <taxon>Methanobacteriota</taxon>
        <taxon>Stenosarchaea group</taxon>
        <taxon>Methanomicrobia</taxon>
        <taxon>Methanomicrobiales</taxon>
        <taxon>Methanomicrobiaceae</taxon>
        <taxon>Methanofollis</taxon>
    </lineage>
</organism>
<evidence type="ECO:0008006" key="3">
    <source>
        <dbReference type="Google" id="ProtNLM"/>
    </source>
</evidence>
<dbReference type="SUPFAM" id="SSF56524">
    <property type="entry name" value="Oxidoreductase molybdopterin-binding domain"/>
    <property type="match status" value="1"/>
</dbReference>
<dbReference type="EMBL" id="CM001555">
    <property type="protein sequence ID" value="EJG06061.1"/>
    <property type="molecule type" value="Genomic_DNA"/>
</dbReference>
<evidence type="ECO:0000313" key="2">
    <source>
        <dbReference type="Proteomes" id="UP000005095"/>
    </source>
</evidence>
<name>J0RX08_9EURY</name>
<keyword evidence="2" id="KW-1185">Reference proteome</keyword>
<proteinExistence type="predicted"/>
<reference evidence="1 2" key="1">
    <citation type="submission" date="2011-08" db="EMBL/GenBank/DDBJ databases">
        <title>The complete genome of Methanofollis liminatans DSM 4140.</title>
        <authorList>
            <consortium name="US DOE Joint Genome Institute (JGI-PGF)"/>
            <person name="Lucas S."/>
            <person name="Han J."/>
            <person name="Lapidus A."/>
            <person name="Bruce D."/>
            <person name="Goodwin L."/>
            <person name="Pitluck S."/>
            <person name="Peters L."/>
            <person name="Kyrpides N."/>
            <person name="Mavromatis K."/>
            <person name="Ivanova N."/>
            <person name="Mikhailova N."/>
            <person name="Lu M."/>
            <person name="Detter J.C."/>
            <person name="Tapia R."/>
            <person name="Han C."/>
            <person name="Land M."/>
            <person name="Hauser L."/>
            <person name="Markowitz V."/>
            <person name="Cheng J.-F."/>
            <person name="Hugenholtz P."/>
            <person name="Woyke T."/>
            <person name="Wu D."/>
            <person name="Spring S."/>
            <person name="Schuler E."/>
            <person name="Brambilla E."/>
            <person name="Klenk H.-P."/>
            <person name="Eisen J.A."/>
        </authorList>
    </citation>
    <scope>NUCLEOTIDE SEQUENCE [LARGE SCALE GENOMIC DNA]</scope>
    <source>
        <strain evidence="1 2">DSM 4140</strain>
    </source>
</reference>
<dbReference type="AlphaFoldDB" id="J0RX08"/>
<dbReference type="InterPro" id="IPR036374">
    <property type="entry name" value="OxRdtase_Mopterin-bd_sf"/>
</dbReference>